<dbReference type="SUPFAM" id="SSF55424">
    <property type="entry name" value="FAD/NAD-linked reductases, dimerisation (C-terminal) domain"/>
    <property type="match status" value="1"/>
</dbReference>
<evidence type="ECO:0000256" key="1">
    <source>
        <dbReference type="ARBA" id="ARBA00001974"/>
    </source>
</evidence>
<dbReference type="InterPro" id="IPR036188">
    <property type="entry name" value="FAD/NAD-bd_sf"/>
</dbReference>
<dbReference type="PANTHER" id="PTHR43557">
    <property type="entry name" value="APOPTOSIS-INDUCING FACTOR 1"/>
    <property type="match status" value="1"/>
</dbReference>
<dbReference type="RefSeq" id="WP_344629469.1">
    <property type="nucleotide sequence ID" value="NZ_BAAATJ010000003.1"/>
</dbReference>
<dbReference type="InterPro" id="IPR023753">
    <property type="entry name" value="FAD/NAD-binding_dom"/>
</dbReference>
<dbReference type="Gene3D" id="3.50.50.60">
    <property type="entry name" value="FAD/NAD(P)-binding domain"/>
    <property type="match status" value="2"/>
</dbReference>
<keyword evidence="2" id="KW-0285">Flavoprotein</keyword>
<accession>A0ABN3HTQ9</accession>
<dbReference type="PRINTS" id="PR00469">
    <property type="entry name" value="PNDRDTASEII"/>
</dbReference>
<dbReference type="InterPro" id="IPR050446">
    <property type="entry name" value="FAD-oxidoreductase/Apoptosis"/>
</dbReference>
<dbReference type="SUPFAM" id="SSF51905">
    <property type="entry name" value="FAD/NAD(P)-binding domain"/>
    <property type="match status" value="1"/>
</dbReference>
<dbReference type="Pfam" id="PF07992">
    <property type="entry name" value="Pyr_redox_2"/>
    <property type="match status" value="1"/>
</dbReference>
<organism evidence="7 8">
    <name type="scientific">Streptomyces glaucosporus</name>
    <dbReference type="NCBI Taxonomy" id="284044"/>
    <lineage>
        <taxon>Bacteria</taxon>
        <taxon>Bacillati</taxon>
        <taxon>Actinomycetota</taxon>
        <taxon>Actinomycetes</taxon>
        <taxon>Kitasatosporales</taxon>
        <taxon>Streptomycetaceae</taxon>
        <taxon>Streptomyces</taxon>
    </lineage>
</organism>
<evidence type="ECO:0000256" key="2">
    <source>
        <dbReference type="ARBA" id="ARBA00022630"/>
    </source>
</evidence>
<feature type="domain" description="Reductase C-terminal" evidence="6">
    <location>
        <begin position="331"/>
        <end position="405"/>
    </location>
</feature>
<sequence>MSPRHIVVVGASLAGTRTARALRDQGFDGRLTLVGDEPHAPYDRPPLSKQVLAGTREFDDIALSPSGDLGAELRTGVPAAALRPADRELVLADGDRLHWDGLVIATGAAARPWPAPVPDGVRTLRTLDDARALRRDLTADGARLLVVGAGFLGSEVAATAAELGVPTTLVEAGELPLARSAGAVAGEFVARLHREAGVDLRTGTTVRSFTGTDRVTGADLDDGTHVPATVVLLALGAVPHTAWLRGSGLLLDGGAVVCDEHGRVLAEDGTVVPDVVAAGDVSRRPHPLADGTLHLGHWSAAVEHSALAARALLHPAGAGEPPEPPVTVPSFWSDLYGVRIRSLGLPHLADEVRTVEYDVPGRHLEVSYHRGGEPVGVLTAGRARRLAAHRPVLAEAARRRRAALAAL</sequence>
<dbReference type="PANTHER" id="PTHR43557:SF2">
    <property type="entry name" value="RIESKE DOMAIN-CONTAINING PROTEIN-RELATED"/>
    <property type="match status" value="1"/>
</dbReference>
<feature type="domain" description="FAD/NAD(P)-binding" evidence="5">
    <location>
        <begin position="5"/>
        <end position="302"/>
    </location>
</feature>
<evidence type="ECO:0000256" key="3">
    <source>
        <dbReference type="ARBA" id="ARBA00022827"/>
    </source>
</evidence>
<name>A0ABN3HTQ9_9ACTN</name>
<evidence type="ECO:0000256" key="4">
    <source>
        <dbReference type="ARBA" id="ARBA00023002"/>
    </source>
</evidence>
<comment type="caution">
    <text evidence="7">The sequence shown here is derived from an EMBL/GenBank/DDBJ whole genome shotgun (WGS) entry which is preliminary data.</text>
</comment>
<keyword evidence="4" id="KW-0560">Oxidoreductase</keyword>
<dbReference type="InterPro" id="IPR016156">
    <property type="entry name" value="FAD/NAD-linked_Rdtase_dimer_sf"/>
</dbReference>
<keyword evidence="8" id="KW-1185">Reference proteome</keyword>
<keyword evidence="3" id="KW-0274">FAD</keyword>
<dbReference type="InterPro" id="IPR028202">
    <property type="entry name" value="Reductase_C"/>
</dbReference>
<gene>
    <name evidence="7" type="ORF">GCM10010420_08510</name>
</gene>
<dbReference type="Pfam" id="PF14759">
    <property type="entry name" value="Reductase_C"/>
    <property type="match status" value="1"/>
</dbReference>
<protein>
    <submittedName>
        <fullName evidence="7">FAD/NAD(P)-binding oxidoreductase</fullName>
    </submittedName>
</protein>
<evidence type="ECO:0000313" key="8">
    <source>
        <dbReference type="Proteomes" id="UP001500058"/>
    </source>
</evidence>
<dbReference type="Gene3D" id="3.30.390.30">
    <property type="match status" value="1"/>
</dbReference>
<dbReference type="EMBL" id="BAAATJ010000003">
    <property type="protein sequence ID" value="GAA2387760.1"/>
    <property type="molecule type" value="Genomic_DNA"/>
</dbReference>
<evidence type="ECO:0000259" key="6">
    <source>
        <dbReference type="Pfam" id="PF14759"/>
    </source>
</evidence>
<evidence type="ECO:0000313" key="7">
    <source>
        <dbReference type="EMBL" id="GAA2387760.1"/>
    </source>
</evidence>
<reference evidence="7 8" key="1">
    <citation type="journal article" date="2019" name="Int. J. Syst. Evol. Microbiol.">
        <title>The Global Catalogue of Microorganisms (GCM) 10K type strain sequencing project: providing services to taxonomists for standard genome sequencing and annotation.</title>
        <authorList>
            <consortium name="The Broad Institute Genomics Platform"/>
            <consortium name="The Broad Institute Genome Sequencing Center for Infectious Disease"/>
            <person name="Wu L."/>
            <person name="Ma J."/>
        </authorList>
    </citation>
    <scope>NUCLEOTIDE SEQUENCE [LARGE SCALE GENOMIC DNA]</scope>
    <source>
        <strain evidence="7 8">JCM 6921</strain>
    </source>
</reference>
<proteinExistence type="predicted"/>
<evidence type="ECO:0000259" key="5">
    <source>
        <dbReference type="Pfam" id="PF07992"/>
    </source>
</evidence>
<dbReference type="PRINTS" id="PR00368">
    <property type="entry name" value="FADPNR"/>
</dbReference>
<dbReference type="Proteomes" id="UP001500058">
    <property type="component" value="Unassembled WGS sequence"/>
</dbReference>
<comment type="cofactor">
    <cofactor evidence="1">
        <name>FAD</name>
        <dbReference type="ChEBI" id="CHEBI:57692"/>
    </cofactor>
</comment>